<dbReference type="InterPro" id="IPR059216">
    <property type="entry name" value="LeuA_carph_isopro_dom"/>
</dbReference>
<dbReference type="AlphaFoldDB" id="A0A2G4RHJ8"/>
<dbReference type="InterPro" id="IPR031856">
    <property type="entry name" value="YdaS_toxin-like"/>
</dbReference>
<sequence length="71" mass="7801">MNGLERAISEVGGVCNLARKLDLHHSSIILWRKNGRVPAERVLAIEQATGVPREEIRPDIFSKHESTGVAA</sequence>
<reference evidence="1 2" key="1">
    <citation type="submission" date="2017-10" db="EMBL/GenBank/DDBJ databases">
        <title>Genomic analysis of the genus Acetobacter.</title>
        <authorList>
            <person name="Kim K.H."/>
            <person name="Chun B.H."/>
            <person name="Son A.R."/>
            <person name="Jeon C.O."/>
        </authorList>
    </citation>
    <scope>NUCLEOTIDE SEQUENCE [LARGE SCALE GENOMIC DNA]</scope>
    <source>
        <strain evidence="1 2">LHT 2458</strain>
    </source>
</reference>
<evidence type="ECO:0000313" key="1">
    <source>
        <dbReference type="EMBL" id="PHY95215.1"/>
    </source>
</evidence>
<dbReference type="Proteomes" id="UP000228751">
    <property type="component" value="Unassembled WGS sequence"/>
</dbReference>
<accession>A0A2G4RHJ8</accession>
<protein>
    <submittedName>
        <fullName evidence="1">CI repressor</fullName>
    </submittedName>
</protein>
<dbReference type="Gene3D" id="1.10.260.40">
    <property type="entry name" value="lambda repressor-like DNA-binding domains"/>
    <property type="match status" value="1"/>
</dbReference>
<gene>
    <name evidence="1" type="ORF">CSR02_02640</name>
</gene>
<dbReference type="InterPro" id="IPR010982">
    <property type="entry name" value="Lambda_DNA-bd_dom_sf"/>
</dbReference>
<name>A0A2G4RHJ8_9PROT</name>
<dbReference type="EMBL" id="PEBQ01000030">
    <property type="protein sequence ID" value="PHY95215.1"/>
    <property type="molecule type" value="Genomic_DNA"/>
</dbReference>
<dbReference type="RefSeq" id="WP_099540508.1">
    <property type="nucleotide sequence ID" value="NZ_PEBQ01000030.1"/>
</dbReference>
<dbReference type="SUPFAM" id="SSF47413">
    <property type="entry name" value="lambda repressor-like DNA-binding domains"/>
    <property type="match status" value="1"/>
</dbReference>
<dbReference type="Pfam" id="PF15943">
    <property type="entry name" value="YdaS_toxin"/>
    <property type="match status" value="1"/>
</dbReference>
<organism evidence="1 2">
    <name type="scientific">Acetobacter pomorum</name>
    <dbReference type="NCBI Taxonomy" id="65959"/>
    <lineage>
        <taxon>Bacteria</taxon>
        <taxon>Pseudomonadati</taxon>
        <taxon>Pseudomonadota</taxon>
        <taxon>Alphaproteobacteria</taxon>
        <taxon>Acetobacterales</taxon>
        <taxon>Acetobacteraceae</taxon>
        <taxon>Acetobacter</taxon>
    </lineage>
</organism>
<comment type="caution">
    <text evidence="1">The sequence shown here is derived from an EMBL/GenBank/DDBJ whole genome shotgun (WGS) entry which is preliminary data.</text>
</comment>
<evidence type="ECO:0000313" key="2">
    <source>
        <dbReference type="Proteomes" id="UP000228751"/>
    </source>
</evidence>
<dbReference type="OrthoDB" id="7597148at2"/>
<dbReference type="NCBIfam" id="NF046037">
    <property type="entry name" value="carphisopro"/>
    <property type="match status" value="1"/>
</dbReference>
<proteinExistence type="predicted"/>
<keyword evidence="2" id="KW-1185">Reference proteome</keyword>
<dbReference type="GO" id="GO:0003677">
    <property type="term" value="F:DNA binding"/>
    <property type="evidence" value="ECO:0007669"/>
    <property type="project" value="InterPro"/>
</dbReference>